<dbReference type="PANTHER" id="PTHR33546:SF1">
    <property type="entry name" value="LARGE, MULTIFUNCTIONAL SECRETED PROTEIN"/>
    <property type="match status" value="1"/>
</dbReference>
<dbReference type="Pfam" id="PF00034">
    <property type="entry name" value="Cytochrom_C"/>
    <property type="match status" value="1"/>
</dbReference>
<organism evidence="6 7">
    <name type="scientific">Rhodopirellula maiorica SM1</name>
    <dbReference type="NCBI Taxonomy" id="1265738"/>
    <lineage>
        <taxon>Bacteria</taxon>
        <taxon>Pseudomonadati</taxon>
        <taxon>Planctomycetota</taxon>
        <taxon>Planctomycetia</taxon>
        <taxon>Pirellulales</taxon>
        <taxon>Pirellulaceae</taxon>
        <taxon>Novipirellula</taxon>
    </lineage>
</organism>
<dbReference type="GO" id="GO:0046872">
    <property type="term" value="F:metal ion binding"/>
    <property type="evidence" value="ECO:0007669"/>
    <property type="project" value="UniProtKB-KW"/>
</dbReference>
<dbReference type="SUPFAM" id="SSF46626">
    <property type="entry name" value="Cytochrome c"/>
    <property type="match status" value="1"/>
</dbReference>
<dbReference type="Proteomes" id="UP000011991">
    <property type="component" value="Unassembled WGS sequence"/>
</dbReference>
<protein>
    <submittedName>
        <fullName evidence="6">Heme-binding region domain protein</fullName>
    </submittedName>
</protein>
<evidence type="ECO:0000256" key="2">
    <source>
        <dbReference type="ARBA" id="ARBA00022723"/>
    </source>
</evidence>
<evidence type="ECO:0000313" key="6">
    <source>
        <dbReference type="EMBL" id="EMI16399.1"/>
    </source>
</evidence>
<sequence>MDAIEWCRNQSSFPEQMRELVDKSVEPTVRAAAYRALMQRDAEWTKHQVFEHADSISPTDRVAIVTAVRGSVETATWLLNAIGDGKLPRTFVDPSSMDWFRRHSDANLAKLGRETFAPAGDVLKVMREYESAAKQIETADVAAGKALFAQHCANCHRIDDVGHVVGPDISDSRTKTPESLLAAILDPSSAIDASYASFSILTVDGEAVSGLLAGETSDAVTLTLPGGTTRRFEREEIEIFRASTVSLMPEGMQRVMNVDQMRNLISYLKRWRY</sequence>
<keyword evidence="7" id="KW-1185">Reference proteome</keyword>
<keyword evidence="1 4" id="KW-0349">Heme</keyword>
<dbReference type="GO" id="GO:0009055">
    <property type="term" value="F:electron transfer activity"/>
    <property type="evidence" value="ECO:0007669"/>
    <property type="project" value="InterPro"/>
</dbReference>
<dbReference type="AlphaFoldDB" id="M5RR17"/>
<feature type="domain" description="Cytochrome c" evidence="5">
    <location>
        <begin position="139"/>
        <end position="272"/>
    </location>
</feature>
<dbReference type="NCBIfam" id="TIGR02603">
    <property type="entry name" value="CxxCH_TIGR02603"/>
    <property type="match status" value="1"/>
</dbReference>
<proteinExistence type="predicted"/>
<name>M5RR17_9BACT</name>
<evidence type="ECO:0000256" key="1">
    <source>
        <dbReference type="ARBA" id="ARBA00022617"/>
    </source>
</evidence>
<dbReference type="PANTHER" id="PTHR33546">
    <property type="entry name" value="LARGE, MULTIFUNCTIONAL SECRETED PROTEIN-RELATED"/>
    <property type="match status" value="1"/>
</dbReference>
<keyword evidence="2 4" id="KW-0479">Metal-binding</keyword>
<accession>M5RR17</accession>
<reference evidence="6 7" key="1">
    <citation type="journal article" date="2013" name="Mar. Genomics">
        <title>Expression of sulfatases in Rhodopirellula baltica and the diversity of sulfatases in the genus Rhodopirellula.</title>
        <authorList>
            <person name="Wegner C.E."/>
            <person name="Richter-Heitmann T."/>
            <person name="Klindworth A."/>
            <person name="Klockow C."/>
            <person name="Richter M."/>
            <person name="Achstetter T."/>
            <person name="Glockner F.O."/>
            <person name="Harder J."/>
        </authorList>
    </citation>
    <scope>NUCLEOTIDE SEQUENCE [LARGE SCALE GENOMIC DNA]</scope>
    <source>
        <strain evidence="6 7">SM1</strain>
    </source>
</reference>
<gene>
    <name evidence="6" type="ORF">RMSM_06669</name>
</gene>
<dbReference type="InterPro" id="IPR036909">
    <property type="entry name" value="Cyt_c-like_dom_sf"/>
</dbReference>
<keyword evidence="3 4" id="KW-0408">Iron</keyword>
<evidence type="ECO:0000259" key="5">
    <source>
        <dbReference type="PROSITE" id="PS51007"/>
    </source>
</evidence>
<dbReference type="PROSITE" id="PS51007">
    <property type="entry name" value="CYTC"/>
    <property type="match status" value="1"/>
</dbReference>
<evidence type="ECO:0000313" key="7">
    <source>
        <dbReference type="Proteomes" id="UP000011991"/>
    </source>
</evidence>
<dbReference type="PATRIC" id="fig|1265738.3.peg.6663"/>
<dbReference type="Gene3D" id="1.10.760.10">
    <property type="entry name" value="Cytochrome c-like domain"/>
    <property type="match status" value="1"/>
</dbReference>
<comment type="caution">
    <text evidence="6">The sequence shown here is derived from an EMBL/GenBank/DDBJ whole genome shotgun (WGS) entry which is preliminary data.</text>
</comment>
<dbReference type="GO" id="GO:0020037">
    <property type="term" value="F:heme binding"/>
    <property type="evidence" value="ECO:0007669"/>
    <property type="project" value="InterPro"/>
</dbReference>
<evidence type="ECO:0000256" key="3">
    <source>
        <dbReference type="ARBA" id="ARBA00023004"/>
    </source>
</evidence>
<dbReference type="EMBL" id="ANOG01000962">
    <property type="protein sequence ID" value="EMI16399.1"/>
    <property type="molecule type" value="Genomic_DNA"/>
</dbReference>
<evidence type="ECO:0000256" key="4">
    <source>
        <dbReference type="PROSITE-ProRule" id="PRU00433"/>
    </source>
</evidence>
<dbReference type="InterPro" id="IPR013427">
    <property type="entry name" value="Haem-bd_dom_put"/>
</dbReference>
<dbReference type="InterPro" id="IPR009056">
    <property type="entry name" value="Cyt_c-like_dom"/>
</dbReference>